<dbReference type="CDD" id="cd03217">
    <property type="entry name" value="ABC_FeS_Assembly"/>
    <property type="match status" value="1"/>
</dbReference>
<evidence type="ECO:0000313" key="6">
    <source>
        <dbReference type="EMBL" id="MXO75383.1"/>
    </source>
</evidence>
<dbReference type="PROSITE" id="PS50893">
    <property type="entry name" value="ABC_TRANSPORTER_2"/>
    <property type="match status" value="1"/>
</dbReference>
<reference evidence="6 7" key="1">
    <citation type="submission" date="2019-12" db="EMBL/GenBank/DDBJ databases">
        <title>Genomic-based taxomic classification of the family Erythrobacteraceae.</title>
        <authorList>
            <person name="Xu L."/>
        </authorList>
    </citation>
    <scope>NUCLEOTIDE SEQUENCE [LARGE SCALE GENOMIC DNA]</scope>
    <source>
        <strain evidence="6 7">100921-2</strain>
    </source>
</reference>
<gene>
    <name evidence="6" type="primary">sufC</name>
    <name evidence="6" type="ORF">GRI40_09175</name>
</gene>
<dbReference type="AlphaFoldDB" id="A0A6I4TE99"/>
<dbReference type="SUPFAM" id="SSF52540">
    <property type="entry name" value="P-loop containing nucleoside triphosphate hydrolases"/>
    <property type="match status" value="1"/>
</dbReference>
<protein>
    <submittedName>
        <fullName evidence="6">Fe-S cluster assembly ATPase SufC</fullName>
    </submittedName>
</protein>
<dbReference type="Proteomes" id="UP000439522">
    <property type="component" value="Unassembled WGS sequence"/>
</dbReference>
<dbReference type="PANTHER" id="PTHR43204">
    <property type="entry name" value="ABC TRANSPORTER I FAMILY MEMBER 6, CHLOROPLASTIC"/>
    <property type="match status" value="1"/>
</dbReference>
<dbReference type="GO" id="GO:0005524">
    <property type="term" value="F:ATP binding"/>
    <property type="evidence" value="ECO:0007669"/>
    <property type="project" value="UniProtKB-KW"/>
</dbReference>
<dbReference type="InterPro" id="IPR010230">
    <property type="entry name" value="FeS-cluster_ATPase_SufC"/>
</dbReference>
<organism evidence="6 7">
    <name type="scientific">Tsuneonella aeria</name>
    <dbReference type="NCBI Taxonomy" id="1837929"/>
    <lineage>
        <taxon>Bacteria</taxon>
        <taxon>Pseudomonadati</taxon>
        <taxon>Pseudomonadota</taxon>
        <taxon>Alphaproteobacteria</taxon>
        <taxon>Sphingomonadales</taxon>
        <taxon>Erythrobacteraceae</taxon>
        <taxon>Tsuneonella</taxon>
    </lineage>
</organism>
<evidence type="ECO:0000256" key="2">
    <source>
        <dbReference type="ARBA" id="ARBA00022741"/>
    </source>
</evidence>
<dbReference type="EMBL" id="WTZA01000001">
    <property type="protein sequence ID" value="MXO75383.1"/>
    <property type="molecule type" value="Genomic_DNA"/>
</dbReference>
<dbReference type="PANTHER" id="PTHR43204:SF1">
    <property type="entry name" value="ABC TRANSPORTER I FAMILY MEMBER 6, CHLOROPLASTIC"/>
    <property type="match status" value="1"/>
</dbReference>
<evidence type="ECO:0000259" key="5">
    <source>
        <dbReference type="PROSITE" id="PS50893"/>
    </source>
</evidence>
<feature type="domain" description="ABC transporter" evidence="5">
    <location>
        <begin position="2"/>
        <end position="281"/>
    </location>
</feature>
<sequence>MLTIDDLHATVGGTAILRGLSLEVGAGEVHAIMGPNGAGKSTLAYTLGGRPGYEVTGGSVTFTPPRQPVLDTGLGSSSSGRAEDNLAPDQVGGGDTAEIDLLSLEPHERAAAGLFLGFQYPVEIPGVSNVQFLREALNAQRKARGQEPLSGGEFLKLAKEKATLLRMDMDMLKRPVNVGFSGGEKKRAEMVQMGILDPAFAVLDETDSGLDIDALKVVGEGINAIMRAPHKGVLLITHYQRLLDYVKPDRVHILAKGRIVKSGGPELALDLEREGYEAVTV</sequence>
<evidence type="ECO:0000313" key="7">
    <source>
        <dbReference type="Proteomes" id="UP000439522"/>
    </source>
</evidence>
<keyword evidence="3" id="KW-0067">ATP-binding</keyword>
<dbReference type="Gene3D" id="3.40.50.300">
    <property type="entry name" value="P-loop containing nucleotide triphosphate hydrolases"/>
    <property type="match status" value="1"/>
</dbReference>
<dbReference type="OrthoDB" id="9806149at2"/>
<dbReference type="GO" id="GO:0016887">
    <property type="term" value="F:ATP hydrolysis activity"/>
    <property type="evidence" value="ECO:0007669"/>
    <property type="project" value="InterPro"/>
</dbReference>
<comment type="similarity">
    <text evidence="1">Belongs to the ABC transporter superfamily. Ycf16 family.</text>
</comment>
<dbReference type="Pfam" id="PF00005">
    <property type="entry name" value="ABC_tran"/>
    <property type="match status" value="1"/>
</dbReference>
<evidence type="ECO:0000256" key="1">
    <source>
        <dbReference type="ARBA" id="ARBA00006216"/>
    </source>
</evidence>
<accession>A0A6I4TE99</accession>
<dbReference type="InterPro" id="IPR027417">
    <property type="entry name" value="P-loop_NTPase"/>
</dbReference>
<dbReference type="NCBIfam" id="TIGR01978">
    <property type="entry name" value="sufC"/>
    <property type="match status" value="1"/>
</dbReference>
<dbReference type="InterPro" id="IPR003439">
    <property type="entry name" value="ABC_transporter-like_ATP-bd"/>
</dbReference>
<keyword evidence="2" id="KW-0547">Nucleotide-binding</keyword>
<dbReference type="RefSeq" id="WP_160611029.1">
    <property type="nucleotide sequence ID" value="NZ_WTZA01000001.1"/>
</dbReference>
<feature type="region of interest" description="Disordered" evidence="4">
    <location>
        <begin position="61"/>
        <end position="92"/>
    </location>
</feature>
<proteinExistence type="inferred from homology"/>
<name>A0A6I4TE99_9SPHN</name>
<keyword evidence="7" id="KW-1185">Reference proteome</keyword>
<comment type="caution">
    <text evidence="6">The sequence shown here is derived from an EMBL/GenBank/DDBJ whole genome shotgun (WGS) entry which is preliminary data.</text>
</comment>
<evidence type="ECO:0000256" key="4">
    <source>
        <dbReference type="SAM" id="MobiDB-lite"/>
    </source>
</evidence>
<evidence type="ECO:0000256" key="3">
    <source>
        <dbReference type="ARBA" id="ARBA00022840"/>
    </source>
</evidence>